<protein>
    <recommendedName>
        <fullName evidence="4">Rap1a immunity protein domain-containing protein</fullName>
    </recommendedName>
</protein>
<comment type="caution">
    <text evidence="2">The sequence shown here is derived from an EMBL/GenBank/DDBJ whole genome shotgun (WGS) entry which is preliminary data.</text>
</comment>
<proteinExistence type="predicted"/>
<evidence type="ECO:0000256" key="1">
    <source>
        <dbReference type="SAM" id="SignalP"/>
    </source>
</evidence>
<reference evidence="3" key="1">
    <citation type="journal article" date="2019" name="Int. J. Syst. Evol. Microbiol.">
        <title>The Global Catalogue of Microorganisms (GCM) 10K type strain sequencing project: providing services to taxonomists for standard genome sequencing and annotation.</title>
        <authorList>
            <consortium name="The Broad Institute Genomics Platform"/>
            <consortium name="The Broad Institute Genome Sequencing Center for Infectious Disease"/>
            <person name="Wu L."/>
            <person name="Ma J."/>
        </authorList>
    </citation>
    <scope>NUCLEOTIDE SEQUENCE [LARGE SCALE GENOMIC DNA]</scope>
    <source>
        <strain evidence="3">IBRC 10765</strain>
    </source>
</reference>
<evidence type="ECO:0000313" key="3">
    <source>
        <dbReference type="Proteomes" id="UP001595617"/>
    </source>
</evidence>
<feature type="chain" id="PRO_5046870704" description="Rap1a immunity protein domain-containing protein" evidence="1">
    <location>
        <begin position="19"/>
        <end position="108"/>
    </location>
</feature>
<feature type="signal peptide" evidence="1">
    <location>
        <begin position="1"/>
        <end position="18"/>
    </location>
</feature>
<organism evidence="2 3">
    <name type="scientific">Saccharospirillum mangrovi</name>
    <dbReference type="NCBI Taxonomy" id="2161747"/>
    <lineage>
        <taxon>Bacteria</taxon>
        <taxon>Pseudomonadati</taxon>
        <taxon>Pseudomonadota</taxon>
        <taxon>Gammaproteobacteria</taxon>
        <taxon>Oceanospirillales</taxon>
        <taxon>Saccharospirillaceae</taxon>
        <taxon>Saccharospirillum</taxon>
    </lineage>
</organism>
<accession>A0ABV7ZZA7</accession>
<keyword evidence="1" id="KW-0732">Signal</keyword>
<sequence length="108" mass="12087">MKIAIFCLTLLISNCVIAVSLGYVTGDDYFRMSENEKSAWLAGVSDGIIAESLTSSSLEIPWLSSCIAIYEFQQIKAIFEKELNDNPEVWHAPAAFIFRKKIKDFCGN</sequence>
<dbReference type="Proteomes" id="UP001595617">
    <property type="component" value="Unassembled WGS sequence"/>
</dbReference>
<keyword evidence="3" id="KW-1185">Reference proteome</keyword>
<name>A0ABV7ZZA7_9GAMM</name>
<evidence type="ECO:0000313" key="2">
    <source>
        <dbReference type="EMBL" id="MFC3853506.1"/>
    </source>
</evidence>
<dbReference type="RefSeq" id="WP_380696726.1">
    <property type="nucleotide sequence ID" value="NZ_JBHRYR010000003.1"/>
</dbReference>
<evidence type="ECO:0008006" key="4">
    <source>
        <dbReference type="Google" id="ProtNLM"/>
    </source>
</evidence>
<gene>
    <name evidence="2" type="ORF">ACFOOG_11735</name>
</gene>
<dbReference type="EMBL" id="JBHRYR010000003">
    <property type="protein sequence ID" value="MFC3853506.1"/>
    <property type="molecule type" value="Genomic_DNA"/>
</dbReference>